<feature type="signal peptide" evidence="2">
    <location>
        <begin position="1"/>
        <end position="20"/>
    </location>
</feature>
<sequence>MYKSLLAGLVLACFTTIAHADTDTFFDRDKAFSQLKDAVAYFDEIGTLPRDKWFARDQASATSDMNRLIDEAMETLDVPTLVDMRRQYRALEDHIADERTRIAELKEKRLTAPDTEVSTLTRYTPTDMLKTFTASTRGDYELLIKARQDNISAWQQDMDTIEQQMAEALNSIGVTLSAAEVDTWLSSAVGDDVLSMSAVFASIKAVTGQLARLTEDSGEDLSYARRYYGMVMILHKLVVRMQQQFIDHVDQDILPVLTEFDRQAQANIAQARTLIQQGGNRSSLSGNIEANQLTRQAIALYTRLVSQQRDRVRQSLARSQQEAQVAVNTYRTVNLSSQVSGLIREGQKTFLALSNLQIPATTTFKNQQIKEEFRKLTERLRAAGP</sequence>
<feature type="coiled-coil region" evidence="1">
    <location>
        <begin position="144"/>
        <end position="171"/>
    </location>
</feature>
<accession>A0AA41ZPF5</accession>
<dbReference type="Proteomes" id="UP001165678">
    <property type="component" value="Unassembled WGS sequence"/>
</dbReference>
<evidence type="ECO:0000256" key="2">
    <source>
        <dbReference type="SAM" id="SignalP"/>
    </source>
</evidence>
<feature type="chain" id="PRO_5041419775" evidence="2">
    <location>
        <begin position="21"/>
        <end position="385"/>
    </location>
</feature>
<keyword evidence="1" id="KW-0175">Coiled coil</keyword>
<dbReference type="EMBL" id="JAPIVE010000003">
    <property type="protein sequence ID" value="MCX2524760.1"/>
    <property type="molecule type" value="Genomic_DNA"/>
</dbReference>
<gene>
    <name evidence="3" type="ORF">OQ287_10970</name>
</gene>
<comment type="caution">
    <text evidence="3">The sequence shown here is derived from an EMBL/GenBank/DDBJ whole genome shotgun (WGS) entry which is preliminary data.</text>
</comment>
<evidence type="ECO:0000313" key="3">
    <source>
        <dbReference type="EMBL" id="MCX2524760.1"/>
    </source>
</evidence>
<organism evidence="3 4">
    <name type="scientific">Larsenimonas rhizosphaerae</name>
    <dbReference type="NCBI Taxonomy" id="2944682"/>
    <lineage>
        <taxon>Bacteria</taxon>
        <taxon>Pseudomonadati</taxon>
        <taxon>Pseudomonadota</taxon>
        <taxon>Gammaproteobacteria</taxon>
        <taxon>Oceanospirillales</taxon>
        <taxon>Halomonadaceae</taxon>
        <taxon>Larsenimonas</taxon>
    </lineage>
</organism>
<proteinExistence type="predicted"/>
<feature type="coiled-coil region" evidence="1">
    <location>
        <begin position="81"/>
        <end position="108"/>
    </location>
</feature>
<evidence type="ECO:0000313" key="4">
    <source>
        <dbReference type="Proteomes" id="UP001165678"/>
    </source>
</evidence>
<reference evidence="3" key="1">
    <citation type="submission" date="2022-11" db="EMBL/GenBank/DDBJ databases">
        <title>Larsenimonas rhizosphaerae sp. nov., isolated from a tidal mudflat.</title>
        <authorList>
            <person name="Lee S.D."/>
            <person name="Kim I.S."/>
        </authorList>
    </citation>
    <scope>NUCLEOTIDE SEQUENCE</scope>
    <source>
        <strain evidence="3">GH2-1</strain>
    </source>
</reference>
<keyword evidence="2" id="KW-0732">Signal</keyword>
<dbReference type="AlphaFoldDB" id="A0AA41ZPF5"/>
<dbReference type="RefSeq" id="WP_250939309.1">
    <property type="nucleotide sequence ID" value="NZ_JAMLJK010000004.1"/>
</dbReference>
<evidence type="ECO:0000256" key="1">
    <source>
        <dbReference type="SAM" id="Coils"/>
    </source>
</evidence>
<name>A0AA41ZPF5_9GAMM</name>
<keyword evidence="4" id="KW-1185">Reference proteome</keyword>
<protein>
    <submittedName>
        <fullName evidence="3">Uncharacterized protein</fullName>
    </submittedName>
</protein>